<feature type="repeat" description="ANK" evidence="1">
    <location>
        <begin position="57"/>
        <end position="91"/>
    </location>
</feature>
<accession>A0A0V1H7Q8</accession>
<dbReference type="SMART" id="SM00248">
    <property type="entry name" value="ANK"/>
    <property type="match status" value="4"/>
</dbReference>
<keyword evidence="1" id="KW-0040">ANK repeat</keyword>
<evidence type="ECO:0000256" key="1">
    <source>
        <dbReference type="PROSITE-ProRule" id="PRU00023"/>
    </source>
</evidence>
<dbReference type="AlphaFoldDB" id="A0A0V1H7Q8"/>
<dbReference type="InterPro" id="IPR036770">
    <property type="entry name" value="Ankyrin_rpt-contain_sf"/>
</dbReference>
<evidence type="ECO:0000256" key="2">
    <source>
        <dbReference type="SAM" id="MobiDB-lite"/>
    </source>
</evidence>
<reference evidence="3 4" key="1">
    <citation type="submission" date="2015-01" db="EMBL/GenBank/DDBJ databases">
        <title>Evolution of Trichinella species and genotypes.</title>
        <authorList>
            <person name="Korhonen P.K."/>
            <person name="Edoardo P."/>
            <person name="Giuseppe L.R."/>
            <person name="Gasser R.B."/>
        </authorList>
    </citation>
    <scope>NUCLEOTIDE SEQUENCE [LARGE SCALE GENOMIC DNA]</scope>
    <source>
        <strain evidence="3">ISS588</strain>
    </source>
</reference>
<name>A0A0V1H7Q8_TRIPS</name>
<proteinExistence type="predicted"/>
<dbReference type="Proteomes" id="UP000054805">
    <property type="component" value="Unassembled WGS sequence"/>
</dbReference>
<gene>
    <name evidence="3" type="primary">ANK1</name>
    <name evidence="3" type="ORF">T4B_9412</name>
</gene>
<dbReference type="PROSITE" id="PS50088">
    <property type="entry name" value="ANK_REPEAT"/>
    <property type="match status" value="1"/>
</dbReference>
<evidence type="ECO:0000313" key="3">
    <source>
        <dbReference type="EMBL" id="KRZ06374.1"/>
    </source>
</evidence>
<dbReference type="SUPFAM" id="SSF48403">
    <property type="entry name" value="Ankyrin repeat"/>
    <property type="match status" value="1"/>
</dbReference>
<dbReference type="InterPro" id="IPR002110">
    <property type="entry name" value="Ankyrin_rpt"/>
</dbReference>
<dbReference type="EMBL" id="JYDS01000441">
    <property type="protein sequence ID" value="KRZ06374.1"/>
    <property type="molecule type" value="Genomic_DNA"/>
</dbReference>
<comment type="caution">
    <text evidence="3">The sequence shown here is derived from an EMBL/GenBank/DDBJ whole genome shotgun (WGS) entry which is preliminary data.</text>
</comment>
<dbReference type="Gene3D" id="1.25.40.20">
    <property type="entry name" value="Ankyrin repeat-containing domain"/>
    <property type="match status" value="1"/>
</dbReference>
<dbReference type="PANTHER" id="PTHR24118">
    <property type="entry name" value="POTE ANKYRIN DOMAIN"/>
    <property type="match status" value="1"/>
</dbReference>
<dbReference type="Pfam" id="PF12796">
    <property type="entry name" value="Ank_2"/>
    <property type="match status" value="1"/>
</dbReference>
<feature type="region of interest" description="Disordered" evidence="2">
    <location>
        <begin position="1"/>
        <end position="20"/>
    </location>
</feature>
<dbReference type="PANTHER" id="PTHR24118:SF99">
    <property type="entry name" value="POTE ANKYRIN DOMAIN FAMILY MEMBER 3C-RELATED"/>
    <property type="match status" value="1"/>
</dbReference>
<keyword evidence="4" id="KW-1185">Reference proteome</keyword>
<organism evidence="3 4">
    <name type="scientific">Trichinella pseudospiralis</name>
    <name type="common">Parasitic roundworm</name>
    <dbReference type="NCBI Taxonomy" id="6337"/>
    <lineage>
        <taxon>Eukaryota</taxon>
        <taxon>Metazoa</taxon>
        <taxon>Ecdysozoa</taxon>
        <taxon>Nematoda</taxon>
        <taxon>Enoplea</taxon>
        <taxon>Dorylaimia</taxon>
        <taxon>Trichinellida</taxon>
        <taxon>Trichinellidae</taxon>
        <taxon>Trichinella</taxon>
    </lineage>
</organism>
<sequence length="288" mass="31948">MPHRGIHTNDDQLNAPGPDDKTPLMVAAERCTSDVELQFMIMLLNAGAKLEAQTEFLKGTALIIAVLCGAVDTEIAFLLLSSGASIDSTDNEGMHAVHYAAINGNIPLLELLFQSYMLTSTYLMDCHERTALFFAVRVKHSEAAEWLLQVGGDPLIVHEMRDNLKSMIGRYWFSAADSRPPNDTNESVCIPVNDGHYASFTFPFAPGEETFQCPSVQQDDFPNFPDSPNDACCTDLTVEPSCQLPHSPSHFVTSHTDLTESLIPTQQLYGSWYFYTTPQKHDEMIIIL</sequence>
<evidence type="ECO:0000313" key="4">
    <source>
        <dbReference type="Proteomes" id="UP000054805"/>
    </source>
</evidence>
<protein>
    <submittedName>
        <fullName evidence="3">Ankyrin-1</fullName>
    </submittedName>
</protein>